<sequence length="61" mass="7024">MYQRKYSWTITQCQQLWEDVLRISQDEQIKAHFIGSTVSIGRGIYNDSAVPQLLVISLASH</sequence>
<accession>A0A921KCC7</accession>
<dbReference type="InterPro" id="IPR004919">
    <property type="entry name" value="GmrSD_N"/>
</dbReference>
<evidence type="ECO:0000313" key="3">
    <source>
        <dbReference type="Proteomes" id="UP000698173"/>
    </source>
</evidence>
<protein>
    <submittedName>
        <fullName evidence="2">DUF262 domain-containing protein</fullName>
    </submittedName>
</protein>
<evidence type="ECO:0000313" key="2">
    <source>
        <dbReference type="EMBL" id="HJF31317.1"/>
    </source>
</evidence>
<proteinExistence type="predicted"/>
<dbReference type="Pfam" id="PF03235">
    <property type="entry name" value="GmrSD_N"/>
    <property type="match status" value="1"/>
</dbReference>
<reference evidence="2" key="2">
    <citation type="submission" date="2021-09" db="EMBL/GenBank/DDBJ databases">
        <authorList>
            <person name="Gilroy R."/>
        </authorList>
    </citation>
    <scope>NUCLEOTIDE SEQUENCE</scope>
    <source>
        <strain evidence="2">CHK171-7178</strain>
    </source>
</reference>
<gene>
    <name evidence="2" type="ORF">K8V56_05990</name>
</gene>
<organism evidence="2 3">
    <name type="scientific">Sporosarcina psychrophila</name>
    <name type="common">Bacillus psychrophilus</name>
    <dbReference type="NCBI Taxonomy" id="1476"/>
    <lineage>
        <taxon>Bacteria</taxon>
        <taxon>Bacillati</taxon>
        <taxon>Bacillota</taxon>
        <taxon>Bacilli</taxon>
        <taxon>Bacillales</taxon>
        <taxon>Caryophanaceae</taxon>
        <taxon>Sporosarcina</taxon>
    </lineage>
</organism>
<dbReference type="EMBL" id="DYWT01000100">
    <property type="protein sequence ID" value="HJF31317.1"/>
    <property type="molecule type" value="Genomic_DNA"/>
</dbReference>
<name>A0A921KCC7_SPOPS</name>
<comment type="caution">
    <text evidence="2">The sequence shown here is derived from an EMBL/GenBank/DDBJ whole genome shotgun (WGS) entry which is preliminary data.</text>
</comment>
<dbReference type="Proteomes" id="UP000698173">
    <property type="component" value="Unassembled WGS sequence"/>
</dbReference>
<feature type="domain" description="GmrSD restriction endonucleases N-terminal" evidence="1">
    <location>
        <begin position="2"/>
        <end position="43"/>
    </location>
</feature>
<reference evidence="2" key="1">
    <citation type="journal article" date="2021" name="PeerJ">
        <title>Extensive microbial diversity within the chicken gut microbiome revealed by metagenomics and culture.</title>
        <authorList>
            <person name="Gilroy R."/>
            <person name="Ravi A."/>
            <person name="Getino M."/>
            <person name="Pursley I."/>
            <person name="Horton D.L."/>
            <person name="Alikhan N.F."/>
            <person name="Baker D."/>
            <person name="Gharbi K."/>
            <person name="Hall N."/>
            <person name="Watson M."/>
            <person name="Adriaenssens E.M."/>
            <person name="Foster-Nyarko E."/>
            <person name="Jarju S."/>
            <person name="Secka A."/>
            <person name="Antonio M."/>
            <person name="Oren A."/>
            <person name="Chaudhuri R.R."/>
            <person name="La Ragione R."/>
            <person name="Hildebrand F."/>
            <person name="Pallen M.J."/>
        </authorList>
    </citation>
    <scope>NUCLEOTIDE SEQUENCE</scope>
    <source>
        <strain evidence="2">CHK171-7178</strain>
    </source>
</reference>
<dbReference type="AlphaFoldDB" id="A0A921KCC7"/>
<evidence type="ECO:0000259" key="1">
    <source>
        <dbReference type="Pfam" id="PF03235"/>
    </source>
</evidence>